<sequence length="558" mass="64650">MSIKVNYLKYNILIALLCCVISLFNLVQCIQLDTSQWQEVDITNDFKTQTFIQANWRFRSYDSLNINQMLYVNLIRDSNQNGGQILIQILNEFGDEQYNSILPVENYHKCSLTNTNVEGEFFFAYTSNLKLFFGFLDQTCSYTRGLSTPIQPSYFENNDFQNLLAKAGKDYIYVAIQQQSQQYLYLMILDVSDTSTYSIKKFMKMGTTNFRENLFSIQAFSDDFAVIFTKNDNNKLQKITIQPDGEYLYDKPQNEGIFLDLIYNSNYIQNKAIQIENTNKYCIVTGDQYYDVLNIYTFQYNGNGEIKEICLQSHKDQFENMGIYFYYGLQFGVISPDYMWIKGDNSNLGYITVIFFANPQNQNCPQYCNLCSDFENCFSCVSSIIERRVDQQCQCPDKYYQDSLSDNCLDCPLYCEKCSDLSTCQSCIISDGKRDEQNQCKCKDGYYQDTESDNCIECPYYCSTCINSSTCLSCIVTDGERDVQNLCHCKDGYQQDKKSDNCYKCNEECATCSDRETCLSCIGDTGLDLETKKCQCKQNLIQYYDKIGQCKTRGTTWL</sequence>
<dbReference type="PANTHER" id="PTHR15332:SF175">
    <property type="entry name" value="PROPROTEIN CONVERTASE SUBTILISIN_KEXIN TYPE 5-LIKE"/>
    <property type="match status" value="1"/>
</dbReference>
<organism evidence="1 2">
    <name type="scientific">Pseudocohnilembus persalinus</name>
    <name type="common">Ciliate</name>
    <dbReference type="NCBI Taxonomy" id="266149"/>
    <lineage>
        <taxon>Eukaryota</taxon>
        <taxon>Sar</taxon>
        <taxon>Alveolata</taxon>
        <taxon>Ciliophora</taxon>
        <taxon>Intramacronucleata</taxon>
        <taxon>Oligohymenophorea</taxon>
        <taxon>Scuticociliatia</taxon>
        <taxon>Philasterida</taxon>
        <taxon>Pseudocohnilembidae</taxon>
        <taxon>Pseudocohnilembus</taxon>
    </lineage>
</organism>
<dbReference type="Proteomes" id="UP000054937">
    <property type="component" value="Unassembled WGS sequence"/>
</dbReference>
<reference evidence="1 2" key="1">
    <citation type="journal article" date="2015" name="Sci. Rep.">
        <title>Genome of the facultative scuticociliatosis pathogen Pseudocohnilembus persalinus provides insight into its virulence through horizontal gene transfer.</title>
        <authorList>
            <person name="Xiong J."/>
            <person name="Wang G."/>
            <person name="Cheng J."/>
            <person name="Tian M."/>
            <person name="Pan X."/>
            <person name="Warren A."/>
            <person name="Jiang C."/>
            <person name="Yuan D."/>
            <person name="Miao W."/>
        </authorList>
    </citation>
    <scope>NUCLEOTIDE SEQUENCE [LARGE SCALE GENOMIC DNA]</scope>
    <source>
        <strain evidence="1">36N120E</strain>
    </source>
</reference>
<dbReference type="InterPro" id="IPR009030">
    <property type="entry name" value="Growth_fac_rcpt_cys_sf"/>
</dbReference>
<protein>
    <submittedName>
        <fullName evidence="1">Insulin-like growth factor binding protein, N-terminal</fullName>
    </submittedName>
</protein>
<dbReference type="Gene3D" id="2.10.220.10">
    <property type="entry name" value="Hormone Receptor, Insulin-like Growth Factor Receptor 1, Chain A, domain 2"/>
    <property type="match status" value="1"/>
</dbReference>
<proteinExistence type="predicted"/>
<dbReference type="EMBL" id="LDAU01000042">
    <property type="protein sequence ID" value="KRX09960.1"/>
    <property type="molecule type" value="Genomic_DNA"/>
</dbReference>
<dbReference type="SUPFAM" id="SSF57184">
    <property type="entry name" value="Growth factor receptor domain"/>
    <property type="match status" value="1"/>
</dbReference>
<dbReference type="OrthoDB" id="300641at2759"/>
<dbReference type="PANTHER" id="PTHR15332">
    <property type="entry name" value="PROPROTEIN CONVERTASE SUBTILISIN_KEXIN TYPE 5-LIKE"/>
    <property type="match status" value="1"/>
</dbReference>
<dbReference type="AlphaFoldDB" id="A0A0V0R721"/>
<accession>A0A0V0R721</accession>
<evidence type="ECO:0000313" key="1">
    <source>
        <dbReference type="EMBL" id="KRX09960.1"/>
    </source>
</evidence>
<gene>
    <name evidence="1" type="ORF">PPERSA_05352</name>
</gene>
<keyword evidence="2" id="KW-1185">Reference proteome</keyword>
<evidence type="ECO:0000313" key="2">
    <source>
        <dbReference type="Proteomes" id="UP000054937"/>
    </source>
</evidence>
<dbReference type="InParanoid" id="A0A0V0R721"/>
<comment type="caution">
    <text evidence="1">The sequence shown here is derived from an EMBL/GenBank/DDBJ whole genome shotgun (WGS) entry which is preliminary data.</text>
</comment>
<name>A0A0V0R721_PSEPJ</name>